<feature type="non-terminal residue" evidence="1">
    <location>
        <position position="1"/>
    </location>
</feature>
<protein>
    <submittedName>
        <fullName evidence="1">5779_t:CDS:1</fullName>
    </submittedName>
</protein>
<evidence type="ECO:0000313" key="2">
    <source>
        <dbReference type="Proteomes" id="UP000789405"/>
    </source>
</evidence>
<organism evidence="1 2">
    <name type="scientific">Dentiscutata erythropus</name>
    <dbReference type="NCBI Taxonomy" id="1348616"/>
    <lineage>
        <taxon>Eukaryota</taxon>
        <taxon>Fungi</taxon>
        <taxon>Fungi incertae sedis</taxon>
        <taxon>Mucoromycota</taxon>
        <taxon>Glomeromycotina</taxon>
        <taxon>Glomeromycetes</taxon>
        <taxon>Diversisporales</taxon>
        <taxon>Gigasporaceae</taxon>
        <taxon>Dentiscutata</taxon>
    </lineage>
</organism>
<dbReference type="AlphaFoldDB" id="A0A9N9K9G6"/>
<proteinExistence type="predicted"/>
<dbReference type="OrthoDB" id="2416098at2759"/>
<feature type="non-terminal residue" evidence="1">
    <location>
        <position position="91"/>
    </location>
</feature>
<comment type="caution">
    <text evidence="1">The sequence shown here is derived from an EMBL/GenBank/DDBJ whole genome shotgun (WGS) entry which is preliminary data.</text>
</comment>
<evidence type="ECO:0000313" key="1">
    <source>
        <dbReference type="EMBL" id="CAG8818588.1"/>
    </source>
</evidence>
<sequence>SLSKRIYQIWRGQEHPIDPTQNMFSLNQTQITKNSTVGKKNLITETLIDLNTDLPIDNTVPNKDKKSSNTMPLYSQIKSHNIQLSIESQDM</sequence>
<accession>A0A9N9K9G6</accession>
<dbReference type="Proteomes" id="UP000789405">
    <property type="component" value="Unassembled WGS sequence"/>
</dbReference>
<name>A0A9N9K9G6_9GLOM</name>
<gene>
    <name evidence="1" type="ORF">DERYTH_LOCUS26647</name>
</gene>
<reference evidence="1" key="1">
    <citation type="submission" date="2021-06" db="EMBL/GenBank/DDBJ databases">
        <authorList>
            <person name="Kallberg Y."/>
            <person name="Tangrot J."/>
            <person name="Rosling A."/>
        </authorList>
    </citation>
    <scope>NUCLEOTIDE SEQUENCE</scope>
    <source>
        <strain evidence="1">MA453B</strain>
    </source>
</reference>
<keyword evidence="2" id="KW-1185">Reference proteome</keyword>
<dbReference type="EMBL" id="CAJVPY010056747">
    <property type="protein sequence ID" value="CAG8818588.1"/>
    <property type="molecule type" value="Genomic_DNA"/>
</dbReference>